<keyword evidence="3" id="KW-0325">Glycoprotein</keyword>
<comment type="caution">
    <text evidence="8">The sequence shown here is derived from an EMBL/GenBank/DDBJ whole genome shotgun (WGS) entry which is preliminary data.</text>
</comment>
<comment type="similarity">
    <text evidence="4">Belongs to the early nodulin-like (ENODL) family.</text>
</comment>
<dbReference type="InterPro" id="IPR003245">
    <property type="entry name" value="Phytocyanin_dom"/>
</dbReference>
<evidence type="ECO:0000256" key="1">
    <source>
        <dbReference type="ARBA" id="ARBA00022729"/>
    </source>
</evidence>
<dbReference type="Pfam" id="PF02298">
    <property type="entry name" value="Cu_bind_like"/>
    <property type="match status" value="1"/>
</dbReference>
<dbReference type="OrthoDB" id="676939at2759"/>
<keyword evidence="2" id="KW-1015">Disulfide bond</keyword>
<evidence type="ECO:0000256" key="3">
    <source>
        <dbReference type="ARBA" id="ARBA00023180"/>
    </source>
</evidence>
<accession>A0A314UHP6</accession>
<dbReference type="STRING" id="2094558.A0A314UHP6"/>
<feature type="domain" description="Phytocyanin" evidence="7">
    <location>
        <begin position="33"/>
        <end position="135"/>
    </location>
</feature>
<feature type="transmembrane region" description="Helical" evidence="6">
    <location>
        <begin position="113"/>
        <end position="134"/>
    </location>
</feature>
<evidence type="ECO:0000313" key="8">
    <source>
        <dbReference type="EMBL" id="PQM34439.1"/>
    </source>
</evidence>
<evidence type="ECO:0000256" key="6">
    <source>
        <dbReference type="SAM" id="Phobius"/>
    </source>
</evidence>
<feature type="transmembrane region" description="Helical" evidence="6">
    <location>
        <begin position="154"/>
        <end position="172"/>
    </location>
</feature>
<sequence length="173" mass="19100">MMEGLSLRRVLTVGMTVAMVIMLRAKMGNASEKMHYAGGSKTSWGPSNVNLTEWSAHETFYVGDWLYFGYDKYQYNVLEVNKTSYEKCIDKDFIKNITGGAGRDVFNLTQTKTYYFLSGGGYCFQGLKVAVNVLRPMPPAPAPTSTSSSSSTSTTTTFSSLLLLLLVLLLIII</sequence>
<dbReference type="PROSITE" id="PS51485">
    <property type="entry name" value="PHYTOCYANIN"/>
    <property type="match status" value="1"/>
</dbReference>
<evidence type="ECO:0000256" key="2">
    <source>
        <dbReference type="ARBA" id="ARBA00023157"/>
    </source>
</evidence>
<gene>
    <name evidence="8" type="ORF">Pyn_04893</name>
</gene>
<evidence type="ECO:0000313" key="9">
    <source>
        <dbReference type="Proteomes" id="UP000250321"/>
    </source>
</evidence>
<keyword evidence="6" id="KW-0812">Transmembrane</keyword>
<reference evidence="8 9" key="1">
    <citation type="submission" date="2018-02" db="EMBL/GenBank/DDBJ databases">
        <title>Draft genome of wild Prunus yedoensis var. nudiflora.</title>
        <authorList>
            <person name="Baek S."/>
            <person name="Kim J.-H."/>
            <person name="Choi K."/>
            <person name="Kim G.-B."/>
            <person name="Cho A."/>
            <person name="Jang H."/>
            <person name="Shin C.-H."/>
            <person name="Yu H.-J."/>
            <person name="Mun J.-H."/>
        </authorList>
    </citation>
    <scope>NUCLEOTIDE SEQUENCE [LARGE SCALE GENOMIC DNA]</scope>
    <source>
        <strain evidence="9">cv. Jeju island</strain>
        <tissue evidence="8">Leaf</tissue>
    </source>
</reference>
<keyword evidence="6" id="KW-0472">Membrane</keyword>
<dbReference type="InterPro" id="IPR039391">
    <property type="entry name" value="Phytocyanin-like"/>
</dbReference>
<keyword evidence="9" id="KW-1185">Reference proteome</keyword>
<dbReference type="InterPro" id="IPR008972">
    <property type="entry name" value="Cupredoxin"/>
</dbReference>
<dbReference type="SUPFAM" id="SSF49503">
    <property type="entry name" value="Cupredoxins"/>
    <property type="match status" value="1"/>
</dbReference>
<keyword evidence="1" id="KW-0732">Signal</keyword>
<evidence type="ECO:0000256" key="4">
    <source>
        <dbReference type="ARBA" id="ARBA00035011"/>
    </source>
</evidence>
<protein>
    <recommendedName>
        <fullName evidence="7">Phytocyanin domain-containing protein</fullName>
    </recommendedName>
</protein>
<dbReference type="FunFam" id="2.60.40.420:FF:000018">
    <property type="entry name" value="Lamin-like protein"/>
    <property type="match status" value="1"/>
</dbReference>
<evidence type="ECO:0000256" key="5">
    <source>
        <dbReference type="ARBA" id="ARBA00037626"/>
    </source>
</evidence>
<comment type="function">
    <text evidence="5">May act as a carbohydrate transporter.</text>
</comment>
<dbReference type="GO" id="GO:0009055">
    <property type="term" value="F:electron transfer activity"/>
    <property type="evidence" value="ECO:0007669"/>
    <property type="project" value="InterPro"/>
</dbReference>
<dbReference type="EMBL" id="PJQY01003813">
    <property type="protein sequence ID" value="PQM34439.1"/>
    <property type="molecule type" value="Genomic_DNA"/>
</dbReference>
<dbReference type="Gene3D" id="2.60.40.420">
    <property type="entry name" value="Cupredoxins - blue copper proteins"/>
    <property type="match status" value="1"/>
</dbReference>
<keyword evidence="6" id="KW-1133">Transmembrane helix</keyword>
<name>A0A314UHP6_PRUYE</name>
<proteinExistence type="inferred from homology"/>
<dbReference type="AlphaFoldDB" id="A0A314UHP6"/>
<dbReference type="PANTHER" id="PTHR33021:SF482">
    <property type="entry name" value="EARLY NODULIN-LIKE PROTEIN"/>
    <property type="match status" value="1"/>
</dbReference>
<dbReference type="GO" id="GO:0005886">
    <property type="term" value="C:plasma membrane"/>
    <property type="evidence" value="ECO:0007669"/>
    <property type="project" value="TreeGrafter"/>
</dbReference>
<organism evidence="8 9">
    <name type="scientific">Prunus yedoensis var. nudiflora</name>
    <dbReference type="NCBI Taxonomy" id="2094558"/>
    <lineage>
        <taxon>Eukaryota</taxon>
        <taxon>Viridiplantae</taxon>
        <taxon>Streptophyta</taxon>
        <taxon>Embryophyta</taxon>
        <taxon>Tracheophyta</taxon>
        <taxon>Spermatophyta</taxon>
        <taxon>Magnoliopsida</taxon>
        <taxon>eudicotyledons</taxon>
        <taxon>Gunneridae</taxon>
        <taxon>Pentapetalae</taxon>
        <taxon>rosids</taxon>
        <taxon>fabids</taxon>
        <taxon>Rosales</taxon>
        <taxon>Rosaceae</taxon>
        <taxon>Amygdaloideae</taxon>
        <taxon>Amygdaleae</taxon>
        <taxon>Prunus</taxon>
    </lineage>
</organism>
<dbReference type="PANTHER" id="PTHR33021">
    <property type="entry name" value="BLUE COPPER PROTEIN"/>
    <property type="match status" value="1"/>
</dbReference>
<evidence type="ECO:0000259" key="7">
    <source>
        <dbReference type="PROSITE" id="PS51485"/>
    </source>
</evidence>
<dbReference type="Proteomes" id="UP000250321">
    <property type="component" value="Unassembled WGS sequence"/>
</dbReference>